<keyword evidence="4" id="KW-1185">Reference proteome</keyword>
<evidence type="ECO:0000256" key="2">
    <source>
        <dbReference type="SAM" id="MobiDB-lite"/>
    </source>
</evidence>
<feature type="compositionally biased region" description="Low complexity" evidence="2">
    <location>
        <begin position="135"/>
        <end position="158"/>
    </location>
</feature>
<reference evidence="3 4" key="1">
    <citation type="journal article" date="2018" name="Cell">
        <title>The Chara Genome: Secondary Complexity and Implications for Plant Terrestrialization.</title>
        <authorList>
            <person name="Nishiyama T."/>
            <person name="Sakayama H."/>
            <person name="Vries J.D."/>
            <person name="Buschmann H."/>
            <person name="Saint-Marcoux D."/>
            <person name="Ullrich K.K."/>
            <person name="Haas F.B."/>
            <person name="Vanderstraeten L."/>
            <person name="Becker D."/>
            <person name="Lang D."/>
            <person name="Vosolsobe S."/>
            <person name="Rombauts S."/>
            <person name="Wilhelmsson P.K.I."/>
            <person name="Janitza P."/>
            <person name="Kern R."/>
            <person name="Heyl A."/>
            <person name="Rumpler F."/>
            <person name="Villalobos L.I.A.C."/>
            <person name="Clay J.M."/>
            <person name="Skokan R."/>
            <person name="Toyoda A."/>
            <person name="Suzuki Y."/>
            <person name="Kagoshima H."/>
            <person name="Schijlen E."/>
            <person name="Tajeshwar N."/>
            <person name="Catarino B."/>
            <person name="Hetherington A.J."/>
            <person name="Saltykova A."/>
            <person name="Bonnot C."/>
            <person name="Breuninger H."/>
            <person name="Symeonidi A."/>
            <person name="Radhakrishnan G.V."/>
            <person name="Van Nieuwerburgh F."/>
            <person name="Deforce D."/>
            <person name="Chang C."/>
            <person name="Karol K.G."/>
            <person name="Hedrich R."/>
            <person name="Ulvskov P."/>
            <person name="Glockner G."/>
            <person name="Delwiche C.F."/>
            <person name="Petrasek J."/>
            <person name="Van de Peer Y."/>
            <person name="Friml J."/>
            <person name="Beilby M."/>
            <person name="Dolan L."/>
            <person name="Kohara Y."/>
            <person name="Sugano S."/>
            <person name="Fujiyama A."/>
            <person name="Delaux P.-M."/>
            <person name="Quint M."/>
            <person name="TheiBen G."/>
            <person name="Hagemann M."/>
            <person name="Harholt J."/>
            <person name="Dunand C."/>
            <person name="Zachgo S."/>
            <person name="Langdale J."/>
            <person name="Maumus F."/>
            <person name="Straeten D.V.D."/>
            <person name="Gould S.B."/>
            <person name="Rensing S.A."/>
        </authorList>
    </citation>
    <scope>NUCLEOTIDE SEQUENCE [LARGE SCALE GENOMIC DNA]</scope>
    <source>
        <strain evidence="3 4">S276</strain>
    </source>
</reference>
<sequence length="419" mass="47036">MAGSLFSPLTPRERELRELQQVERIREQLERELKQATDREREIKNRTARLETLEADKADLEGMDEPGLSDSMKILKNNMLSLHAHVDNRLDFMQNTLDQILDILQRPGFRPPAQSPLPLTTMSGLFPVQAGTQPSGTSAAVSQTVASSSSGPAVGATPPQQPVPPQGQPQGLWYPKTPMKPPLAFSGEKKDEELNTWLRTVPVWVKAKRTLQEEEVITAASYLEGKVAKWLDGVVTKAGYGQRMADWGTITLDQFMEMVEARWHNPQQAQMATDAINRLDQRKFKSFRELTTTIESLIVVPGINYNNQFLLTTFVRCLPENLRNSLASEARLEYHSFERLSRKTLDLEATLGNAQPSHNDTRKKKSLQEWKKKGAKLLMVESNGTQTEIDELTDLLDILEYDGEETAEGSTLAAVVKAK</sequence>
<dbReference type="AlphaFoldDB" id="A0A388MEY0"/>
<comment type="caution">
    <text evidence="3">The sequence shown here is derived from an EMBL/GenBank/DDBJ whole genome shotgun (WGS) entry which is preliminary data.</text>
</comment>
<dbReference type="Proteomes" id="UP000265515">
    <property type="component" value="Unassembled WGS sequence"/>
</dbReference>
<name>A0A388MEY0_CHABU</name>
<dbReference type="Gramene" id="GBG93039">
    <property type="protein sequence ID" value="GBG93039"/>
    <property type="gene ID" value="CBR_g58307"/>
</dbReference>
<feature type="region of interest" description="Disordered" evidence="2">
    <location>
        <begin position="130"/>
        <end position="167"/>
    </location>
</feature>
<evidence type="ECO:0000256" key="1">
    <source>
        <dbReference type="SAM" id="Coils"/>
    </source>
</evidence>
<dbReference type="EMBL" id="BFEA01001209">
    <property type="protein sequence ID" value="GBG93039.1"/>
    <property type="molecule type" value="Genomic_DNA"/>
</dbReference>
<evidence type="ECO:0000313" key="4">
    <source>
        <dbReference type="Proteomes" id="UP000265515"/>
    </source>
</evidence>
<gene>
    <name evidence="3" type="ORF">CBR_g58307</name>
</gene>
<organism evidence="3 4">
    <name type="scientific">Chara braunii</name>
    <name type="common">Braun's stonewort</name>
    <dbReference type="NCBI Taxonomy" id="69332"/>
    <lineage>
        <taxon>Eukaryota</taxon>
        <taxon>Viridiplantae</taxon>
        <taxon>Streptophyta</taxon>
        <taxon>Charophyceae</taxon>
        <taxon>Charales</taxon>
        <taxon>Characeae</taxon>
        <taxon>Chara</taxon>
    </lineage>
</organism>
<evidence type="ECO:0000313" key="3">
    <source>
        <dbReference type="EMBL" id="GBG93039.1"/>
    </source>
</evidence>
<keyword evidence="1" id="KW-0175">Coiled coil</keyword>
<proteinExistence type="predicted"/>
<protein>
    <submittedName>
        <fullName evidence="3">Uncharacterized protein</fullName>
    </submittedName>
</protein>
<feature type="coiled-coil region" evidence="1">
    <location>
        <begin position="12"/>
        <end position="63"/>
    </location>
</feature>
<accession>A0A388MEY0</accession>